<dbReference type="CDD" id="cd00158">
    <property type="entry name" value="RHOD"/>
    <property type="match status" value="1"/>
</dbReference>
<dbReference type="PROSITE" id="PS50206">
    <property type="entry name" value="RHODANESE_3"/>
    <property type="match status" value="1"/>
</dbReference>
<dbReference type="RefSeq" id="WP_279296741.1">
    <property type="nucleotide sequence ID" value="NZ_JAOTIF010000005.1"/>
</dbReference>
<evidence type="ECO:0000313" key="2">
    <source>
        <dbReference type="EMBL" id="MCU7549300.1"/>
    </source>
</evidence>
<protein>
    <submittedName>
        <fullName evidence="2">Rhodanese-like domain-containing protein</fullName>
    </submittedName>
</protein>
<dbReference type="Pfam" id="PF00581">
    <property type="entry name" value="Rhodanese"/>
    <property type="match status" value="1"/>
</dbReference>
<dbReference type="SMART" id="SM00450">
    <property type="entry name" value="RHOD"/>
    <property type="match status" value="1"/>
</dbReference>
<sequence length="104" mass="11465">MLHFFRNLFTGKNTTILQQALAKGAVIIDVRTPREYSQGHIKGAQNIPLNEIKLKSDIIKRWGKPVITVCRSGSRSLMAKNTLTSAGIEAYNGGAWTNLQILIG</sequence>
<accession>A0A9X2XUU7</accession>
<dbReference type="Gene3D" id="3.40.250.10">
    <property type="entry name" value="Rhodanese-like domain"/>
    <property type="match status" value="1"/>
</dbReference>
<evidence type="ECO:0000313" key="3">
    <source>
        <dbReference type="Proteomes" id="UP001155483"/>
    </source>
</evidence>
<reference evidence="2" key="1">
    <citation type="submission" date="2022-09" db="EMBL/GenBank/DDBJ databases">
        <authorList>
            <person name="Yuan C."/>
            <person name="Ke Z."/>
        </authorList>
    </citation>
    <scope>NUCLEOTIDE SEQUENCE</scope>
    <source>
        <strain evidence="2">LB-8</strain>
    </source>
</reference>
<dbReference type="PANTHER" id="PTHR43031">
    <property type="entry name" value="FAD-DEPENDENT OXIDOREDUCTASE"/>
    <property type="match status" value="1"/>
</dbReference>
<organism evidence="2 3">
    <name type="scientific">Paraflavisolibacter caeni</name>
    <dbReference type="NCBI Taxonomy" id="2982496"/>
    <lineage>
        <taxon>Bacteria</taxon>
        <taxon>Pseudomonadati</taxon>
        <taxon>Bacteroidota</taxon>
        <taxon>Chitinophagia</taxon>
        <taxon>Chitinophagales</taxon>
        <taxon>Chitinophagaceae</taxon>
        <taxon>Paraflavisolibacter</taxon>
    </lineage>
</organism>
<dbReference type="Proteomes" id="UP001155483">
    <property type="component" value="Unassembled WGS sequence"/>
</dbReference>
<feature type="domain" description="Rhodanese" evidence="1">
    <location>
        <begin position="21"/>
        <end position="98"/>
    </location>
</feature>
<dbReference type="InterPro" id="IPR001763">
    <property type="entry name" value="Rhodanese-like_dom"/>
</dbReference>
<dbReference type="AlphaFoldDB" id="A0A9X2XUU7"/>
<evidence type="ECO:0000259" key="1">
    <source>
        <dbReference type="PROSITE" id="PS50206"/>
    </source>
</evidence>
<keyword evidence="3" id="KW-1185">Reference proteome</keyword>
<comment type="caution">
    <text evidence="2">The sequence shown here is derived from an EMBL/GenBank/DDBJ whole genome shotgun (WGS) entry which is preliminary data.</text>
</comment>
<dbReference type="EMBL" id="JAOTIF010000005">
    <property type="protein sequence ID" value="MCU7549300.1"/>
    <property type="molecule type" value="Genomic_DNA"/>
</dbReference>
<dbReference type="InterPro" id="IPR036873">
    <property type="entry name" value="Rhodanese-like_dom_sf"/>
</dbReference>
<dbReference type="SUPFAM" id="SSF52821">
    <property type="entry name" value="Rhodanese/Cell cycle control phosphatase"/>
    <property type="match status" value="1"/>
</dbReference>
<name>A0A9X2XUU7_9BACT</name>
<dbReference type="InterPro" id="IPR050229">
    <property type="entry name" value="GlpE_sulfurtransferase"/>
</dbReference>
<proteinExistence type="predicted"/>
<gene>
    <name evidence="2" type="ORF">OCK74_09250</name>
</gene>
<dbReference type="PANTHER" id="PTHR43031:SF1">
    <property type="entry name" value="PYRIDINE NUCLEOTIDE-DISULPHIDE OXIDOREDUCTASE"/>
    <property type="match status" value="1"/>
</dbReference>
<reference evidence="2" key="2">
    <citation type="submission" date="2023-04" db="EMBL/GenBank/DDBJ databases">
        <title>Paracnuella aquatica gen. nov., sp. nov., a member of the family Chitinophagaceae isolated from a hot spring.</title>
        <authorList>
            <person name="Wang C."/>
        </authorList>
    </citation>
    <scope>NUCLEOTIDE SEQUENCE</scope>
    <source>
        <strain evidence="2">LB-8</strain>
    </source>
</reference>